<sequence length="302" mass="35043">MWQLINTEIGNPRYKSCNIKVRNGSGIILNPQRVLEMFNSYFVETVEDLKTRNKSYNVKHSLSHSIEYNQNNSFVLPATDCEAECIINSLKGPLAGYDEIPESSFSKLLDRLMYNRLSSFLEKYNIVTKEQLGFRNGKLNEIASQTFIECIQEALDEQLHVVGIFLDLTKAYDVLNHHVLLDKLESYGARGTLNLWFKSYLPHCTQFIEITKLDHNSFTRNRYLSTPRELPYCVPQGSIMLPVLYILYINDLPRHVQEAKMVLYADDTNILIVDKDEVELKLKIASLEKQRYRFLTMNSLLI</sequence>
<dbReference type="Pfam" id="PF00078">
    <property type="entry name" value="RVT_1"/>
    <property type="match status" value="1"/>
</dbReference>
<evidence type="ECO:0000313" key="2">
    <source>
        <dbReference type="EMBL" id="GFG35883.1"/>
    </source>
</evidence>
<organism evidence="2 3">
    <name type="scientific">Coptotermes formosanus</name>
    <name type="common">Formosan subterranean termite</name>
    <dbReference type="NCBI Taxonomy" id="36987"/>
    <lineage>
        <taxon>Eukaryota</taxon>
        <taxon>Metazoa</taxon>
        <taxon>Ecdysozoa</taxon>
        <taxon>Arthropoda</taxon>
        <taxon>Hexapoda</taxon>
        <taxon>Insecta</taxon>
        <taxon>Pterygota</taxon>
        <taxon>Neoptera</taxon>
        <taxon>Polyneoptera</taxon>
        <taxon>Dictyoptera</taxon>
        <taxon>Blattodea</taxon>
        <taxon>Blattoidea</taxon>
        <taxon>Termitoidae</taxon>
        <taxon>Rhinotermitidae</taxon>
        <taxon>Coptotermes</taxon>
    </lineage>
</organism>
<dbReference type="AlphaFoldDB" id="A0A6L2PTE4"/>
<name>A0A6L2PTE4_COPFO</name>
<reference evidence="3" key="1">
    <citation type="submission" date="2020-01" db="EMBL/GenBank/DDBJ databases">
        <title>Draft genome sequence of the Termite Coptotermes fromosanus.</title>
        <authorList>
            <person name="Itakura S."/>
            <person name="Yosikawa Y."/>
            <person name="Umezawa K."/>
        </authorList>
    </citation>
    <scope>NUCLEOTIDE SEQUENCE [LARGE SCALE GENOMIC DNA]</scope>
</reference>
<evidence type="ECO:0000259" key="1">
    <source>
        <dbReference type="PROSITE" id="PS50878"/>
    </source>
</evidence>
<feature type="domain" description="Reverse transcriptase" evidence="1">
    <location>
        <begin position="1"/>
        <end position="302"/>
    </location>
</feature>
<dbReference type="Proteomes" id="UP000502823">
    <property type="component" value="Unassembled WGS sequence"/>
</dbReference>
<dbReference type="PROSITE" id="PS50878">
    <property type="entry name" value="RT_POL"/>
    <property type="match status" value="1"/>
</dbReference>
<proteinExistence type="predicted"/>
<dbReference type="InParanoid" id="A0A6L2PTE4"/>
<gene>
    <name evidence="2" type="ORF">Cfor_05249</name>
</gene>
<protein>
    <recommendedName>
        <fullName evidence="1">Reverse transcriptase domain-containing protein</fullName>
    </recommendedName>
</protein>
<evidence type="ECO:0000313" key="3">
    <source>
        <dbReference type="Proteomes" id="UP000502823"/>
    </source>
</evidence>
<dbReference type="InterPro" id="IPR000477">
    <property type="entry name" value="RT_dom"/>
</dbReference>
<dbReference type="OrthoDB" id="8197232at2759"/>
<accession>A0A6L2PTE4</accession>
<dbReference type="PANTHER" id="PTHR33332">
    <property type="entry name" value="REVERSE TRANSCRIPTASE DOMAIN-CONTAINING PROTEIN"/>
    <property type="match status" value="1"/>
</dbReference>
<keyword evidence="3" id="KW-1185">Reference proteome</keyword>
<comment type="caution">
    <text evidence="2">The sequence shown here is derived from an EMBL/GenBank/DDBJ whole genome shotgun (WGS) entry which is preliminary data.</text>
</comment>
<dbReference type="EMBL" id="BLKM01000587">
    <property type="protein sequence ID" value="GFG35883.1"/>
    <property type="molecule type" value="Genomic_DNA"/>
</dbReference>